<dbReference type="GO" id="GO:0071933">
    <property type="term" value="F:Arp2/3 complex binding"/>
    <property type="evidence" value="ECO:0007669"/>
    <property type="project" value="TreeGrafter"/>
</dbReference>
<evidence type="ECO:0000256" key="2">
    <source>
        <dbReference type="PROSITE-ProRule" id="PRU00192"/>
    </source>
</evidence>
<feature type="domain" description="SH3" evidence="4">
    <location>
        <begin position="9"/>
        <end position="71"/>
    </location>
</feature>
<keyword evidence="6" id="KW-1185">Reference proteome</keyword>
<dbReference type="InterPro" id="IPR018556">
    <property type="entry name" value="SPIN90/Ldb17_LRD"/>
</dbReference>
<dbReference type="EMBL" id="JALNTZ010000008">
    <property type="protein sequence ID" value="KAJ3643447.1"/>
    <property type="molecule type" value="Genomic_DNA"/>
</dbReference>
<dbReference type="Gene3D" id="2.30.30.40">
    <property type="entry name" value="SH3 Domains"/>
    <property type="match status" value="1"/>
</dbReference>
<organism evidence="5 6">
    <name type="scientific">Zophobas morio</name>
    <dbReference type="NCBI Taxonomy" id="2755281"/>
    <lineage>
        <taxon>Eukaryota</taxon>
        <taxon>Metazoa</taxon>
        <taxon>Ecdysozoa</taxon>
        <taxon>Arthropoda</taxon>
        <taxon>Hexapoda</taxon>
        <taxon>Insecta</taxon>
        <taxon>Pterygota</taxon>
        <taxon>Neoptera</taxon>
        <taxon>Endopterygota</taxon>
        <taxon>Coleoptera</taxon>
        <taxon>Polyphaga</taxon>
        <taxon>Cucujiformia</taxon>
        <taxon>Tenebrionidae</taxon>
        <taxon>Zophobas</taxon>
    </lineage>
</organism>
<name>A0AA38M5R1_9CUCU</name>
<reference evidence="5" key="1">
    <citation type="journal article" date="2023" name="G3 (Bethesda)">
        <title>Whole genome assemblies of Zophobas morio and Tenebrio molitor.</title>
        <authorList>
            <person name="Kaur S."/>
            <person name="Stinson S.A."/>
            <person name="diCenzo G.C."/>
        </authorList>
    </citation>
    <scope>NUCLEOTIDE SEQUENCE</scope>
    <source>
        <strain evidence="5">QUZm001</strain>
    </source>
</reference>
<evidence type="ECO:0000313" key="5">
    <source>
        <dbReference type="EMBL" id="KAJ3643447.1"/>
    </source>
</evidence>
<dbReference type="PANTHER" id="PTHR13357">
    <property type="entry name" value="SH3 ADAPTER PROTEIN SPIN90 NCK INTERACTING PROTEIN WITH SH3 DOMAIN"/>
    <property type="match status" value="1"/>
</dbReference>
<dbReference type="InterPro" id="IPR001452">
    <property type="entry name" value="SH3_domain"/>
</dbReference>
<evidence type="ECO:0000259" key="4">
    <source>
        <dbReference type="PROSITE" id="PS50002"/>
    </source>
</evidence>
<dbReference type="SMART" id="SM00326">
    <property type="entry name" value="SH3"/>
    <property type="match status" value="1"/>
</dbReference>
<gene>
    <name evidence="5" type="ORF">Zmor_026157</name>
</gene>
<protein>
    <recommendedName>
        <fullName evidence="4">SH3 domain-containing protein</fullName>
    </recommendedName>
</protein>
<dbReference type="InterPro" id="IPR036028">
    <property type="entry name" value="SH3-like_dom_sf"/>
</dbReference>
<dbReference type="AlphaFoldDB" id="A0AA38M5R1"/>
<dbReference type="Pfam" id="PF14604">
    <property type="entry name" value="SH3_9"/>
    <property type="match status" value="1"/>
</dbReference>
<feature type="region of interest" description="Disordered" evidence="3">
    <location>
        <begin position="120"/>
        <end position="156"/>
    </location>
</feature>
<comment type="caution">
    <text evidence="5">The sequence shown here is derived from an EMBL/GenBank/DDBJ whole genome shotgun (WGS) entry which is preliminary data.</text>
</comment>
<dbReference type="PROSITE" id="PS50002">
    <property type="entry name" value="SH3"/>
    <property type="match status" value="1"/>
</dbReference>
<dbReference type="PANTHER" id="PTHR13357:SF1">
    <property type="entry name" value="NCK-INTERACTING PROTEIN WITH SH3 DOMAIN"/>
    <property type="match status" value="1"/>
</dbReference>
<keyword evidence="1 2" id="KW-0728">SH3 domain</keyword>
<dbReference type="InterPro" id="IPR030125">
    <property type="entry name" value="SPIN90/Ldb17"/>
</dbReference>
<accession>A0AA38M5R1</accession>
<evidence type="ECO:0000256" key="1">
    <source>
        <dbReference type="ARBA" id="ARBA00022443"/>
    </source>
</evidence>
<dbReference type="SUPFAM" id="SSF50044">
    <property type="entry name" value="SH3-domain"/>
    <property type="match status" value="1"/>
</dbReference>
<proteinExistence type="predicted"/>
<dbReference type="GO" id="GO:0006897">
    <property type="term" value="P:endocytosis"/>
    <property type="evidence" value="ECO:0007669"/>
    <property type="project" value="TreeGrafter"/>
</dbReference>
<feature type="compositionally biased region" description="Low complexity" evidence="3">
    <location>
        <begin position="145"/>
        <end position="155"/>
    </location>
</feature>
<evidence type="ECO:0000313" key="6">
    <source>
        <dbReference type="Proteomes" id="UP001168821"/>
    </source>
</evidence>
<sequence length="617" mass="71308">MTQNIVLSETLDMLHSLYDFKATYAKTLSFRTNEYFILHQTNTKHKNWWEVINEDGEMGFIPSNYVETVTVNPSFYLQFLDNCLDNLNKRASGEGNGERQEVIARLKDVKRQIELLPEISRIGSDGDDNKTLPYKNSDRETHGQSLRSSPSSHSSLITELKNEVKEELITPIQKTSKERVRKSIENIHDEVSSEVYNDRKKSDTSSPAITHQSVYELVESVRINTQLSHEMSRVAVVTVVQGLHELLPASVFPYLSTILSQVQTSLVVDDVQIDQTHDASRLKIIFTELTSCKEDSQQRSWMLHEDEDVIKEYLLELISILSNADASISRHVISSDQYHCIVTLIQFYQMEIRWSIRQLLLQTFGVLCSLDKTVVSIMLNSILPGELARDMMANARNIPKLNYSSILLTMIFSMGEPMPITHHELLGGNFLSFLLNNIEYPPDTDIDEQIPDLFLNCIISFNLQFSESSENPVLNALEERDVAKTFTEKILLLLNREHDPVRIFEHEPAPPHSLLKLFVDLLSRKTTADLFYTNDIKVLIDIVVRNISDLSPGDKRRQQYIELCRRVMRNTNYDEHRHRIDDILKCFTRIFCEESDLSKYDQKLVREISHEFPQFFK</sequence>
<dbReference type="Pfam" id="PF09431">
    <property type="entry name" value="SPIN90_LRD"/>
    <property type="match status" value="1"/>
</dbReference>
<evidence type="ECO:0000256" key="3">
    <source>
        <dbReference type="SAM" id="MobiDB-lite"/>
    </source>
</evidence>
<dbReference type="Proteomes" id="UP001168821">
    <property type="component" value="Unassembled WGS sequence"/>
</dbReference>